<dbReference type="Proteomes" id="UP000032564">
    <property type="component" value="Unassembled WGS sequence"/>
</dbReference>
<dbReference type="Pfam" id="PF08241">
    <property type="entry name" value="Methyltransf_11"/>
    <property type="match status" value="1"/>
</dbReference>
<dbReference type="InterPro" id="IPR013216">
    <property type="entry name" value="Methyltransf_11"/>
</dbReference>
<name>A0ABR5D510_9HYPH</name>
<evidence type="ECO:0000313" key="2">
    <source>
        <dbReference type="EMBL" id="KJF72039.1"/>
    </source>
</evidence>
<dbReference type="CDD" id="cd02440">
    <property type="entry name" value="AdoMet_MTases"/>
    <property type="match status" value="1"/>
</dbReference>
<dbReference type="EMBL" id="JWIT01000012">
    <property type="protein sequence ID" value="KJF72039.1"/>
    <property type="molecule type" value="Genomic_DNA"/>
</dbReference>
<gene>
    <name evidence="2" type="ORF">RP75_18450</name>
</gene>
<comment type="caution">
    <text evidence="2">The sequence shown here is derived from an EMBL/GenBank/DDBJ whole genome shotgun (WGS) entry which is preliminary data.</text>
</comment>
<evidence type="ECO:0000313" key="3">
    <source>
        <dbReference type="Proteomes" id="UP000032564"/>
    </source>
</evidence>
<dbReference type="InterPro" id="IPR029063">
    <property type="entry name" value="SAM-dependent_MTases_sf"/>
</dbReference>
<proteinExistence type="predicted"/>
<accession>A0ABR5D510</accession>
<evidence type="ECO:0000259" key="1">
    <source>
        <dbReference type="Pfam" id="PF08241"/>
    </source>
</evidence>
<dbReference type="SUPFAM" id="SSF53335">
    <property type="entry name" value="S-adenosyl-L-methionine-dependent methyltransferases"/>
    <property type="match status" value="1"/>
</dbReference>
<dbReference type="Gene3D" id="3.40.50.150">
    <property type="entry name" value="Vaccinia Virus protein VP39"/>
    <property type="match status" value="1"/>
</dbReference>
<reference evidence="2 3" key="1">
    <citation type="submission" date="2014-12" db="EMBL/GenBank/DDBJ databases">
        <authorList>
            <person name="Kuzmanovic N."/>
            <person name="Pulawska J."/>
            <person name="Obradovic A."/>
        </authorList>
    </citation>
    <scope>NUCLEOTIDE SEQUENCE [LARGE SCALE GENOMIC DNA]</scope>
    <source>
        <strain evidence="2 3">KFB 330</strain>
    </source>
</reference>
<dbReference type="RefSeq" id="WP_045021029.1">
    <property type="nucleotide sequence ID" value="NZ_CP166105.1"/>
</dbReference>
<sequence length="248" mass="28017">MKCQVCGDEHFVENKVIWDELVEQWEISDFERGYIDRQQGMVCAACGCNIRSQALAKSILSHWHSDETFSEFINDRPELKVLEMNGAAQLTHFLSLMPNRILANYPEVDMCALPYEAHSFDLVVHSDTLEHVPDPVKALEECRRVLKEGGLLAYTVPVIVDRMTRTREGMPPSYHGLPGDNATDYIVISEYGADMWKQMIEAGFDNVNITTFDYPAGIAVSASEGHPQFPQPAKPELTFFQRVFGRSA</sequence>
<organism evidence="2 3">
    <name type="scientific">Agrobacterium arsenijevicii</name>
    <dbReference type="NCBI Taxonomy" id="1585697"/>
    <lineage>
        <taxon>Bacteria</taxon>
        <taxon>Pseudomonadati</taxon>
        <taxon>Pseudomonadota</taxon>
        <taxon>Alphaproteobacteria</taxon>
        <taxon>Hyphomicrobiales</taxon>
        <taxon>Rhizobiaceae</taxon>
        <taxon>Rhizobium/Agrobacterium group</taxon>
        <taxon>Agrobacterium</taxon>
    </lineage>
</organism>
<feature type="domain" description="Methyltransferase type 11" evidence="1">
    <location>
        <begin position="103"/>
        <end position="153"/>
    </location>
</feature>
<keyword evidence="3" id="KW-1185">Reference proteome</keyword>
<protein>
    <recommendedName>
        <fullName evidence="1">Methyltransferase type 11 domain-containing protein</fullName>
    </recommendedName>
</protein>